<dbReference type="Pfam" id="PF00122">
    <property type="entry name" value="E1-E2_ATPase"/>
    <property type="match status" value="1"/>
</dbReference>
<evidence type="ECO:0000256" key="8">
    <source>
        <dbReference type="ARBA" id="ARBA00022989"/>
    </source>
</evidence>
<comment type="similarity">
    <text evidence="2 12">Belongs to the cation transport ATPase (P-type) (TC 3.A.3) family. Type IB subfamily.</text>
</comment>
<dbReference type="NCBIfam" id="TIGR01525">
    <property type="entry name" value="ATPase-IB_hvy"/>
    <property type="match status" value="1"/>
</dbReference>
<dbReference type="PANTHER" id="PTHR48085">
    <property type="entry name" value="CADMIUM/ZINC-TRANSPORTING ATPASE HMA2-RELATED"/>
    <property type="match status" value="1"/>
</dbReference>
<keyword evidence="5 12" id="KW-0547">Nucleotide-binding</keyword>
<feature type="transmembrane region" description="Helical" evidence="12">
    <location>
        <begin position="711"/>
        <end position="730"/>
    </location>
</feature>
<dbReference type="SFLD" id="SFLDG00002">
    <property type="entry name" value="C1.7:_P-type_atpase_like"/>
    <property type="match status" value="1"/>
</dbReference>
<keyword evidence="12" id="KW-1003">Cell membrane</keyword>
<dbReference type="InterPro" id="IPR027256">
    <property type="entry name" value="P-typ_ATPase_IB"/>
</dbReference>
<protein>
    <recommendedName>
        <fullName evidence="10">P-type Zn(2+) transporter</fullName>
        <ecNumber evidence="10">7.2.2.12</ecNumber>
    </recommendedName>
</protein>
<dbReference type="InterPro" id="IPR036163">
    <property type="entry name" value="HMA_dom_sf"/>
</dbReference>
<dbReference type="Gene3D" id="3.40.50.1000">
    <property type="entry name" value="HAD superfamily/HAD-like"/>
    <property type="match status" value="1"/>
</dbReference>
<reference evidence="14 15" key="1">
    <citation type="submission" date="2022-10" db="EMBL/GenBank/DDBJ databases">
        <title>Janthinobacterium sp. hw3 Genome sequencing.</title>
        <authorList>
            <person name="Park S."/>
        </authorList>
    </citation>
    <scope>NUCLEOTIDE SEQUENCE [LARGE SCALE GENOMIC DNA]</scope>
    <source>
        <strain evidence="15">hw3</strain>
    </source>
</reference>
<proteinExistence type="inferred from homology"/>
<keyword evidence="6 12" id="KW-0067">ATP-binding</keyword>
<comment type="subcellular location">
    <subcellularLocation>
        <location evidence="12">Cell membrane</location>
    </subcellularLocation>
    <subcellularLocation>
        <location evidence="1">Membrane</location>
        <topology evidence="1">Multi-pass membrane protein</topology>
    </subcellularLocation>
</comment>
<dbReference type="InterPro" id="IPR023298">
    <property type="entry name" value="ATPase_P-typ_TM_dom_sf"/>
</dbReference>
<keyword evidence="7" id="KW-1278">Translocase</keyword>
<keyword evidence="15" id="KW-1185">Reference proteome</keyword>
<dbReference type="PRINTS" id="PR00941">
    <property type="entry name" value="CDATPASE"/>
</dbReference>
<feature type="transmembrane region" description="Helical" evidence="12">
    <location>
        <begin position="177"/>
        <end position="193"/>
    </location>
</feature>
<dbReference type="InterPro" id="IPR051014">
    <property type="entry name" value="Cation_Transport_ATPase_IB"/>
</dbReference>
<keyword evidence="8 12" id="KW-1133">Transmembrane helix</keyword>
<dbReference type="InterPro" id="IPR023299">
    <property type="entry name" value="ATPase_P-typ_cyto_dom_N"/>
</dbReference>
<dbReference type="InterPro" id="IPR018303">
    <property type="entry name" value="ATPase_P-typ_P_site"/>
</dbReference>
<dbReference type="Gene3D" id="3.40.1110.10">
    <property type="entry name" value="Calcium-transporting ATPase, cytoplasmic domain N"/>
    <property type="match status" value="1"/>
</dbReference>
<organism evidence="14 15">
    <name type="scientific">Janthinobacterium fluminis</name>
    <dbReference type="NCBI Taxonomy" id="2987524"/>
    <lineage>
        <taxon>Bacteria</taxon>
        <taxon>Pseudomonadati</taxon>
        <taxon>Pseudomonadota</taxon>
        <taxon>Betaproteobacteria</taxon>
        <taxon>Burkholderiales</taxon>
        <taxon>Oxalobacteraceae</taxon>
        <taxon>Janthinobacterium</taxon>
    </lineage>
</organism>
<evidence type="ECO:0000259" key="13">
    <source>
        <dbReference type="PROSITE" id="PS50846"/>
    </source>
</evidence>
<dbReference type="InterPro" id="IPR044492">
    <property type="entry name" value="P_typ_ATPase_HD_dom"/>
</dbReference>
<dbReference type="InterPro" id="IPR006121">
    <property type="entry name" value="HMA_dom"/>
</dbReference>
<feature type="transmembrane region" description="Helical" evidence="12">
    <location>
        <begin position="350"/>
        <end position="369"/>
    </location>
</feature>
<name>A0ABT5JZD3_9BURK</name>
<evidence type="ECO:0000313" key="15">
    <source>
        <dbReference type="Proteomes" id="UP001221208"/>
    </source>
</evidence>
<keyword evidence="3 12" id="KW-0812">Transmembrane</keyword>
<dbReference type="SUPFAM" id="SSF81665">
    <property type="entry name" value="Calcium ATPase, transmembrane domain M"/>
    <property type="match status" value="1"/>
</dbReference>
<evidence type="ECO:0000256" key="7">
    <source>
        <dbReference type="ARBA" id="ARBA00022967"/>
    </source>
</evidence>
<feature type="transmembrane region" description="Helical" evidence="12">
    <location>
        <begin position="381"/>
        <end position="409"/>
    </location>
</feature>
<evidence type="ECO:0000256" key="11">
    <source>
        <dbReference type="ARBA" id="ARBA00047308"/>
    </source>
</evidence>
<dbReference type="SUPFAM" id="SSF55008">
    <property type="entry name" value="HMA, heavy metal-associated domain"/>
    <property type="match status" value="1"/>
</dbReference>
<feature type="transmembrane region" description="Helical" evidence="12">
    <location>
        <begin position="685"/>
        <end position="705"/>
    </location>
</feature>
<evidence type="ECO:0000256" key="2">
    <source>
        <dbReference type="ARBA" id="ARBA00006024"/>
    </source>
</evidence>
<dbReference type="PANTHER" id="PTHR48085:SF5">
    <property type="entry name" value="CADMIUM_ZINC-TRANSPORTING ATPASE HMA4-RELATED"/>
    <property type="match status" value="1"/>
</dbReference>
<comment type="catalytic activity">
    <reaction evidence="11">
        <text>Zn(2+)(in) + ATP + H2O = Zn(2+)(out) + ADP + phosphate + H(+)</text>
        <dbReference type="Rhea" id="RHEA:20621"/>
        <dbReference type="ChEBI" id="CHEBI:15377"/>
        <dbReference type="ChEBI" id="CHEBI:15378"/>
        <dbReference type="ChEBI" id="CHEBI:29105"/>
        <dbReference type="ChEBI" id="CHEBI:30616"/>
        <dbReference type="ChEBI" id="CHEBI:43474"/>
        <dbReference type="ChEBI" id="CHEBI:456216"/>
        <dbReference type="EC" id="7.2.2.12"/>
    </reaction>
</comment>
<dbReference type="PRINTS" id="PR00119">
    <property type="entry name" value="CATATPASE"/>
</dbReference>
<dbReference type="InterPro" id="IPR036412">
    <property type="entry name" value="HAD-like_sf"/>
</dbReference>
<dbReference type="Pfam" id="PF00702">
    <property type="entry name" value="Hydrolase"/>
    <property type="match status" value="1"/>
</dbReference>
<dbReference type="PROSITE" id="PS50846">
    <property type="entry name" value="HMA_2"/>
    <property type="match status" value="1"/>
</dbReference>
<gene>
    <name evidence="14" type="ORF">OIK44_10875</name>
</gene>
<dbReference type="InterPro" id="IPR008250">
    <property type="entry name" value="ATPase_P-typ_transduc_dom_A_sf"/>
</dbReference>
<dbReference type="SFLD" id="SFLDF00027">
    <property type="entry name" value="p-type_atpase"/>
    <property type="match status" value="1"/>
</dbReference>
<dbReference type="SUPFAM" id="SSF81653">
    <property type="entry name" value="Calcium ATPase, transduction domain A"/>
    <property type="match status" value="1"/>
</dbReference>
<keyword evidence="9 12" id="KW-0472">Membrane</keyword>
<sequence length="743" mass="77071">MSNTVETKAKCCSGSACASMARPAAPALLAVAAGTSSAKYRIQNMDCPTEERLIRNKLEGMHGVVALDFNLMSRVLDVHHRLDSLDAVVHALKSIGMDAVAVDADADAAGADAVSLSVRQKLLLGLSGACAVAAEVGAWISHTDASPAIIALALVSIAAGGLPTLKKGWIALKSFTLNINFLMCLAVFGAVAIGQWPEAAMVIFLFAVAELIESLSLDRARNAVRGLMQLAPDSASVRSAGGEWQTLPVLAVKVGDLLRVKPGERVALDGVVARGESSVNQAPITGESMPVPKRAGDVVYAGTINENGVLEVTVSADSAGSTLAKIIRVIEETQGKQAPTQRFVDNFARYYTPAVVLMALLVAVVPPLWMGAPFAAWLYKALVMLVIACPCALVISTPVTLVSGLTAAARRGILIKGGQFLEAGSQLKALAIDKTGTLTVGRPEVTDVEALGDMERDAILLLAASLDANSEHPLATAIVKAGPAAAAHKAVAKFEALPGRGVKGEIDGQTYYLGNQRLIEEMRLMSPALEALLRRMQGEAKTAMVLASGDAALAVIAVADVLRADAARAIARLNGLGIATVMLTGDNALTAQRIGADVGISAVKADLLPEHKLDEIRQLQARYGVVGMLGDGVNDAPALAQADVGFAMGAAGSDTAIETADVALMDDDLGKLAGFIALSRKTRRILTQNIGAALGIKAIFFMLALNGAATLWMAVFADVGASLLVVFNGLRLLSRDAAKPPSA</sequence>
<dbReference type="NCBIfam" id="TIGR01494">
    <property type="entry name" value="ATPase_P-type"/>
    <property type="match status" value="1"/>
</dbReference>
<feature type="transmembrane region" description="Helical" evidence="12">
    <location>
        <begin position="146"/>
        <end position="165"/>
    </location>
</feature>
<keyword evidence="4 12" id="KW-0479">Metal-binding</keyword>
<evidence type="ECO:0000256" key="5">
    <source>
        <dbReference type="ARBA" id="ARBA00022741"/>
    </source>
</evidence>
<dbReference type="EC" id="7.2.2.12" evidence="10"/>
<dbReference type="NCBIfam" id="TIGR01512">
    <property type="entry name" value="ATPase-IB2_Cd"/>
    <property type="match status" value="1"/>
</dbReference>
<evidence type="ECO:0000256" key="12">
    <source>
        <dbReference type="RuleBase" id="RU362081"/>
    </source>
</evidence>
<comment type="caution">
    <text evidence="14">The sequence shown here is derived from an EMBL/GenBank/DDBJ whole genome shotgun (WGS) entry which is preliminary data.</text>
</comment>
<dbReference type="InterPro" id="IPR023214">
    <property type="entry name" value="HAD_sf"/>
</dbReference>
<dbReference type="Gene3D" id="3.30.70.100">
    <property type="match status" value="1"/>
</dbReference>
<evidence type="ECO:0000256" key="4">
    <source>
        <dbReference type="ARBA" id="ARBA00022723"/>
    </source>
</evidence>
<evidence type="ECO:0000256" key="6">
    <source>
        <dbReference type="ARBA" id="ARBA00022840"/>
    </source>
</evidence>
<dbReference type="SUPFAM" id="SSF56784">
    <property type="entry name" value="HAD-like"/>
    <property type="match status" value="1"/>
</dbReference>
<dbReference type="EMBL" id="JAQQXR010000003">
    <property type="protein sequence ID" value="MDC8758092.1"/>
    <property type="molecule type" value="Genomic_DNA"/>
</dbReference>
<evidence type="ECO:0000256" key="1">
    <source>
        <dbReference type="ARBA" id="ARBA00004141"/>
    </source>
</evidence>
<dbReference type="SFLD" id="SFLDS00003">
    <property type="entry name" value="Haloacid_Dehalogenase"/>
    <property type="match status" value="1"/>
</dbReference>
<dbReference type="InterPro" id="IPR059000">
    <property type="entry name" value="ATPase_P-type_domA"/>
</dbReference>
<accession>A0ABT5JZD3</accession>
<dbReference type="InterPro" id="IPR001757">
    <property type="entry name" value="P_typ_ATPase"/>
</dbReference>
<feature type="domain" description="HMA" evidence="13">
    <location>
        <begin position="36"/>
        <end position="100"/>
    </location>
</feature>
<feature type="transmembrane region" description="Helical" evidence="12">
    <location>
        <begin position="122"/>
        <end position="140"/>
    </location>
</feature>
<dbReference type="PROSITE" id="PS00154">
    <property type="entry name" value="ATPASE_E1_E2"/>
    <property type="match status" value="1"/>
</dbReference>
<dbReference type="Gene3D" id="2.70.150.10">
    <property type="entry name" value="Calcium-transporting ATPase, cytoplasmic transduction domain A"/>
    <property type="match status" value="1"/>
</dbReference>
<evidence type="ECO:0000256" key="10">
    <source>
        <dbReference type="ARBA" id="ARBA00039097"/>
    </source>
</evidence>
<dbReference type="Proteomes" id="UP001221208">
    <property type="component" value="Unassembled WGS sequence"/>
</dbReference>
<evidence type="ECO:0000313" key="14">
    <source>
        <dbReference type="EMBL" id="MDC8758092.1"/>
    </source>
</evidence>
<feature type="transmembrane region" description="Helical" evidence="12">
    <location>
        <begin position="199"/>
        <end position="217"/>
    </location>
</feature>
<dbReference type="RefSeq" id="WP_273670764.1">
    <property type="nucleotide sequence ID" value="NZ_JAQQXR010000003.1"/>
</dbReference>
<evidence type="ECO:0000256" key="9">
    <source>
        <dbReference type="ARBA" id="ARBA00023136"/>
    </source>
</evidence>
<evidence type="ECO:0000256" key="3">
    <source>
        <dbReference type="ARBA" id="ARBA00022692"/>
    </source>
</evidence>